<dbReference type="Proteomes" id="UP001310594">
    <property type="component" value="Unassembled WGS sequence"/>
</dbReference>
<dbReference type="Gene3D" id="2.115.10.20">
    <property type="entry name" value="Glycosyl hydrolase domain, family 43"/>
    <property type="match status" value="1"/>
</dbReference>
<keyword evidence="3" id="KW-0326">Glycosidase</keyword>
<evidence type="ECO:0000256" key="3">
    <source>
        <dbReference type="ARBA" id="ARBA00023295"/>
    </source>
</evidence>
<evidence type="ECO:0000256" key="1">
    <source>
        <dbReference type="ARBA" id="ARBA00009865"/>
    </source>
</evidence>
<feature type="site" description="Important for catalytic activity, responsible for pKa modulation of the active site Glu and correct orientation of both the proton donor and substrate" evidence="4">
    <location>
        <position position="47"/>
    </location>
</feature>
<accession>A0AAN7WD98</accession>
<dbReference type="AlphaFoldDB" id="A0AAN7WD98"/>
<dbReference type="CDD" id="cd08999">
    <property type="entry name" value="GH43_ABN-like"/>
    <property type="match status" value="1"/>
</dbReference>
<dbReference type="PANTHER" id="PTHR42812:SF5">
    <property type="entry name" value="ENDO-ARABINASE"/>
    <property type="match status" value="1"/>
</dbReference>
<evidence type="ECO:0000256" key="2">
    <source>
        <dbReference type="ARBA" id="ARBA00022801"/>
    </source>
</evidence>
<gene>
    <name evidence="5" type="ORF">LTR97_001825</name>
</gene>
<reference evidence="5" key="1">
    <citation type="submission" date="2023-08" db="EMBL/GenBank/DDBJ databases">
        <title>Black Yeasts Isolated from many extreme environments.</title>
        <authorList>
            <person name="Coleine C."/>
            <person name="Stajich J.E."/>
            <person name="Selbmann L."/>
        </authorList>
    </citation>
    <scope>NUCLEOTIDE SEQUENCE</scope>
    <source>
        <strain evidence="5">CCFEE 5810</strain>
    </source>
</reference>
<dbReference type="GO" id="GO:0005975">
    <property type="term" value="P:carbohydrate metabolic process"/>
    <property type="evidence" value="ECO:0007669"/>
    <property type="project" value="InterPro"/>
</dbReference>
<dbReference type="Pfam" id="PF04616">
    <property type="entry name" value="Glyco_hydro_43"/>
    <property type="match status" value="1"/>
</dbReference>
<evidence type="ECO:0000313" key="5">
    <source>
        <dbReference type="EMBL" id="KAK5706833.1"/>
    </source>
</evidence>
<proteinExistence type="inferred from homology"/>
<dbReference type="InterPro" id="IPR051795">
    <property type="entry name" value="Glycosyl_Hydrlase_43"/>
</dbReference>
<evidence type="ECO:0000256" key="4">
    <source>
        <dbReference type="PIRSR" id="PIRSR606710-2"/>
    </source>
</evidence>
<dbReference type="PANTHER" id="PTHR42812">
    <property type="entry name" value="BETA-XYLOSIDASE"/>
    <property type="match status" value="1"/>
</dbReference>
<dbReference type="SUPFAM" id="SSF75005">
    <property type="entry name" value="Arabinanase/levansucrase/invertase"/>
    <property type="match status" value="1"/>
</dbReference>
<sequence>MYYAATTKSDTAKHCVGAATASSVTGPYTPVGSSALICPLAQGGAIDAAGFYDNGKRYIVYKVDGSSIGHGGACNNDVAPYVPTPLILQPVGSDGVTLQGSATTILNHNGASDQGNLEAPSLTKVGSTYVLFFSSGCFTGSQYTVSYATSTSVTGGYKRAASPLFATGVNGLSAPGGADIFRDGKHMLFHANSGGGRALYTAVVTISGTKVTV</sequence>
<dbReference type="EMBL" id="JAVRQU010000002">
    <property type="protein sequence ID" value="KAK5706833.1"/>
    <property type="molecule type" value="Genomic_DNA"/>
</dbReference>
<evidence type="ECO:0008006" key="7">
    <source>
        <dbReference type="Google" id="ProtNLM"/>
    </source>
</evidence>
<comment type="similarity">
    <text evidence="1">Belongs to the glycosyl hydrolase 43 family.</text>
</comment>
<dbReference type="GO" id="GO:0004553">
    <property type="term" value="F:hydrolase activity, hydrolyzing O-glycosyl compounds"/>
    <property type="evidence" value="ECO:0007669"/>
    <property type="project" value="InterPro"/>
</dbReference>
<keyword evidence="2" id="KW-0378">Hydrolase</keyword>
<name>A0AAN7WD98_9PEZI</name>
<protein>
    <recommendedName>
        <fullName evidence="7">Arabinanase/levansucrase/invertase</fullName>
    </recommendedName>
</protein>
<comment type="caution">
    <text evidence="5">The sequence shown here is derived from an EMBL/GenBank/DDBJ whole genome shotgun (WGS) entry which is preliminary data.</text>
</comment>
<dbReference type="InterPro" id="IPR023296">
    <property type="entry name" value="Glyco_hydro_beta-prop_sf"/>
</dbReference>
<evidence type="ECO:0000313" key="6">
    <source>
        <dbReference type="Proteomes" id="UP001310594"/>
    </source>
</evidence>
<dbReference type="InterPro" id="IPR006710">
    <property type="entry name" value="Glyco_hydro_43"/>
</dbReference>
<organism evidence="5 6">
    <name type="scientific">Elasticomyces elasticus</name>
    <dbReference type="NCBI Taxonomy" id="574655"/>
    <lineage>
        <taxon>Eukaryota</taxon>
        <taxon>Fungi</taxon>
        <taxon>Dikarya</taxon>
        <taxon>Ascomycota</taxon>
        <taxon>Pezizomycotina</taxon>
        <taxon>Dothideomycetes</taxon>
        <taxon>Dothideomycetidae</taxon>
        <taxon>Mycosphaerellales</taxon>
        <taxon>Teratosphaeriaceae</taxon>
        <taxon>Elasticomyces</taxon>
    </lineage>
</organism>